<dbReference type="CDD" id="cd06170">
    <property type="entry name" value="LuxR_C_like"/>
    <property type="match status" value="1"/>
</dbReference>
<keyword evidence="6" id="KW-1185">Reference proteome</keyword>
<dbReference type="EMBL" id="LYPB01000072">
    <property type="protein sequence ID" value="OAS17352.1"/>
    <property type="molecule type" value="Genomic_DNA"/>
</dbReference>
<dbReference type="InterPro" id="IPR000792">
    <property type="entry name" value="Tscrpt_reg_LuxR_C"/>
</dbReference>
<dbReference type="PANTHER" id="PTHR44688">
    <property type="entry name" value="DNA-BINDING TRANSCRIPTIONAL ACTIVATOR DEVR_DOSR"/>
    <property type="match status" value="1"/>
</dbReference>
<dbReference type="GO" id="GO:0006355">
    <property type="term" value="P:regulation of DNA-templated transcription"/>
    <property type="evidence" value="ECO:0007669"/>
    <property type="project" value="InterPro"/>
</dbReference>
<evidence type="ECO:0000313" key="5">
    <source>
        <dbReference type="EMBL" id="OAS17352.1"/>
    </source>
</evidence>
<dbReference type="GO" id="GO:0003677">
    <property type="term" value="F:DNA binding"/>
    <property type="evidence" value="ECO:0007669"/>
    <property type="project" value="UniProtKB-KW"/>
</dbReference>
<dbReference type="Proteomes" id="UP000078454">
    <property type="component" value="Unassembled WGS sequence"/>
</dbReference>
<feature type="domain" description="HTH luxR-type" evidence="4">
    <location>
        <begin position="23"/>
        <end position="89"/>
    </location>
</feature>
<protein>
    <recommendedName>
        <fullName evidence="4">HTH luxR-type domain-containing protein</fullName>
    </recommendedName>
</protein>
<dbReference type="RefSeq" id="WP_068665774.1">
    <property type="nucleotide sequence ID" value="NZ_LYPB01000072.1"/>
</dbReference>
<keyword evidence="1" id="KW-0805">Transcription regulation</keyword>
<reference evidence="5 6" key="1">
    <citation type="submission" date="2016-05" db="EMBL/GenBank/DDBJ databases">
        <title>Paenibacillus sp. 1ZS3-15 nov., isolated from the rhizosphere soil.</title>
        <authorList>
            <person name="Zhang X.X."/>
            <person name="Zhang J."/>
        </authorList>
    </citation>
    <scope>NUCLEOTIDE SEQUENCE [LARGE SCALE GENOMIC DNA]</scope>
    <source>
        <strain evidence="5 6">1ZS3-15</strain>
    </source>
</reference>
<gene>
    <name evidence="5" type="ORF">A8708_21500</name>
</gene>
<evidence type="ECO:0000256" key="1">
    <source>
        <dbReference type="ARBA" id="ARBA00023015"/>
    </source>
</evidence>
<dbReference type="Pfam" id="PF00196">
    <property type="entry name" value="GerE"/>
    <property type="match status" value="1"/>
</dbReference>
<keyword evidence="3" id="KW-0804">Transcription</keyword>
<dbReference type="OrthoDB" id="197134at2"/>
<dbReference type="STRING" id="1850517.A8708_21500"/>
<evidence type="ECO:0000259" key="4">
    <source>
        <dbReference type="PROSITE" id="PS50043"/>
    </source>
</evidence>
<organism evidence="5 6">
    <name type="scientific">Paenibacillus oryzisoli</name>
    <dbReference type="NCBI Taxonomy" id="1850517"/>
    <lineage>
        <taxon>Bacteria</taxon>
        <taxon>Bacillati</taxon>
        <taxon>Bacillota</taxon>
        <taxon>Bacilli</taxon>
        <taxon>Bacillales</taxon>
        <taxon>Paenibacillaceae</taxon>
        <taxon>Paenibacillus</taxon>
    </lineage>
</organism>
<evidence type="ECO:0000256" key="2">
    <source>
        <dbReference type="ARBA" id="ARBA00023125"/>
    </source>
</evidence>
<evidence type="ECO:0000313" key="6">
    <source>
        <dbReference type="Proteomes" id="UP000078454"/>
    </source>
</evidence>
<keyword evidence="2" id="KW-0238">DNA-binding</keyword>
<dbReference type="InterPro" id="IPR016032">
    <property type="entry name" value="Sig_transdc_resp-reg_C-effctor"/>
</dbReference>
<accession>A0A198A850</accession>
<name>A0A198A850_9BACL</name>
<dbReference type="Gene3D" id="1.10.10.10">
    <property type="entry name" value="Winged helix-like DNA-binding domain superfamily/Winged helix DNA-binding domain"/>
    <property type="match status" value="1"/>
</dbReference>
<sequence>MPPVQENLVRNLLPAKLPSVITHFASRHVLTTREAEIISLIALRGYSNREIADYCFISEKTVKVHIEKIMDKVGTRSMRKLLAAIISTDAYPS</sequence>
<dbReference type="InterPro" id="IPR036388">
    <property type="entry name" value="WH-like_DNA-bd_sf"/>
</dbReference>
<dbReference type="SMART" id="SM00421">
    <property type="entry name" value="HTH_LUXR"/>
    <property type="match status" value="1"/>
</dbReference>
<proteinExistence type="predicted"/>
<comment type="caution">
    <text evidence="5">The sequence shown here is derived from an EMBL/GenBank/DDBJ whole genome shotgun (WGS) entry which is preliminary data.</text>
</comment>
<dbReference type="PANTHER" id="PTHR44688:SF16">
    <property type="entry name" value="DNA-BINDING TRANSCRIPTIONAL ACTIVATOR DEVR_DOSR"/>
    <property type="match status" value="1"/>
</dbReference>
<evidence type="ECO:0000256" key="3">
    <source>
        <dbReference type="ARBA" id="ARBA00023163"/>
    </source>
</evidence>
<dbReference type="PROSITE" id="PS50043">
    <property type="entry name" value="HTH_LUXR_2"/>
    <property type="match status" value="1"/>
</dbReference>
<dbReference type="SUPFAM" id="SSF46894">
    <property type="entry name" value="C-terminal effector domain of the bipartite response regulators"/>
    <property type="match status" value="1"/>
</dbReference>
<dbReference type="AlphaFoldDB" id="A0A198A850"/>